<gene>
    <name evidence="8" type="ORF">RDB_LOCUS214124</name>
</gene>
<evidence type="ECO:0000256" key="3">
    <source>
        <dbReference type="ARBA" id="ARBA00023027"/>
    </source>
</evidence>
<dbReference type="FunFam" id="3.40.309.10:FF:000001">
    <property type="entry name" value="Mitochondrial aldehyde dehydrogenase 2"/>
    <property type="match status" value="1"/>
</dbReference>
<dbReference type="CDD" id="cd07091">
    <property type="entry name" value="ALDH_F1-2_Ald2-like"/>
    <property type="match status" value="1"/>
</dbReference>
<dbReference type="InterPro" id="IPR016162">
    <property type="entry name" value="Ald_DH_N"/>
</dbReference>
<comment type="similarity">
    <text evidence="1 6">Belongs to the aldehyde dehydrogenase family.</text>
</comment>
<dbReference type="FunFam" id="3.40.605.10:FF:000026">
    <property type="entry name" value="Aldehyde dehydrogenase, putative"/>
    <property type="match status" value="1"/>
</dbReference>
<dbReference type="Pfam" id="PF00171">
    <property type="entry name" value="Aldedh"/>
    <property type="match status" value="1"/>
</dbReference>
<evidence type="ECO:0000256" key="1">
    <source>
        <dbReference type="ARBA" id="ARBA00009986"/>
    </source>
</evidence>
<reference evidence="8" key="1">
    <citation type="submission" date="2021-01" db="EMBL/GenBank/DDBJ databases">
        <authorList>
            <person name="Kaushik A."/>
        </authorList>
    </citation>
    <scope>NUCLEOTIDE SEQUENCE</scope>
    <source>
        <strain evidence="8">AG3-T5</strain>
    </source>
</reference>
<dbReference type="SUPFAM" id="SSF53720">
    <property type="entry name" value="ALDH-like"/>
    <property type="match status" value="1"/>
</dbReference>
<dbReference type="PROSITE" id="PS00687">
    <property type="entry name" value="ALDEHYDE_DEHYDR_GLU"/>
    <property type="match status" value="1"/>
</dbReference>
<evidence type="ECO:0000256" key="4">
    <source>
        <dbReference type="ARBA" id="ARBA00037885"/>
    </source>
</evidence>
<dbReference type="GO" id="GO:0005739">
    <property type="term" value="C:mitochondrion"/>
    <property type="evidence" value="ECO:0007669"/>
    <property type="project" value="UniProtKB-ARBA"/>
</dbReference>
<dbReference type="PANTHER" id="PTHR11699">
    <property type="entry name" value="ALDEHYDE DEHYDROGENASE-RELATED"/>
    <property type="match status" value="1"/>
</dbReference>
<evidence type="ECO:0000256" key="6">
    <source>
        <dbReference type="RuleBase" id="RU003345"/>
    </source>
</evidence>
<keyword evidence="2 6" id="KW-0560">Oxidoreductase</keyword>
<dbReference type="Gene3D" id="3.40.605.10">
    <property type="entry name" value="Aldehyde Dehydrogenase, Chain A, domain 1"/>
    <property type="match status" value="1"/>
</dbReference>
<evidence type="ECO:0000313" key="8">
    <source>
        <dbReference type="EMBL" id="CAE6483190.1"/>
    </source>
</evidence>
<dbReference type="Proteomes" id="UP000663841">
    <property type="component" value="Unassembled WGS sequence"/>
</dbReference>
<dbReference type="InterPro" id="IPR016160">
    <property type="entry name" value="Ald_DH_CS_CYS"/>
</dbReference>
<dbReference type="PROSITE" id="PS00070">
    <property type="entry name" value="ALDEHYDE_DEHYDR_CYS"/>
    <property type="match status" value="1"/>
</dbReference>
<dbReference type="InterPro" id="IPR015590">
    <property type="entry name" value="Aldehyde_DH_dom"/>
</dbReference>
<accession>A0A8H3H473</accession>
<organism evidence="8 9">
    <name type="scientific">Rhizoctonia solani</name>
    <dbReference type="NCBI Taxonomy" id="456999"/>
    <lineage>
        <taxon>Eukaryota</taxon>
        <taxon>Fungi</taxon>
        <taxon>Dikarya</taxon>
        <taxon>Basidiomycota</taxon>
        <taxon>Agaricomycotina</taxon>
        <taxon>Agaricomycetes</taxon>
        <taxon>Cantharellales</taxon>
        <taxon>Ceratobasidiaceae</taxon>
        <taxon>Rhizoctonia</taxon>
    </lineage>
</organism>
<dbReference type="InterPro" id="IPR016163">
    <property type="entry name" value="Ald_DH_C"/>
</dbReference>
<evidence type="ECO:0000259" key="7">
    <source>
        <dbReference type="Pfam" id="PF00171"/>
    </source>
</evidence>
<dbReference type="GO" id="GO:0004029">
    <property type="term" value="F:aldehyde dehydrogenase (NAD+) activity"/>
    <property type="evidence" value="ECO:0007669"/>
    <property type="project" value="UniProtKB-ARBA"/>
</dbReference>
<dbReference type="AlphaFoldDB" id="A0A8H3H473"/>
<evidence type="ECO:0000256" key="5">
    <source>
        <dbReference type="PROSITE-ProRule" id="PRU10007"/>
    </source>
</evidence>
<feature type="active site" evidence="5">
    <location>
        <position position="572"/>
    </location>
</feature>
<evidence type="ECO:0000313" key="9">
    <source>
        <dbReference type="Proteomes" id="UP000663841"/>
    </source>
</evidence>
<keyword evidence="3" id="KW-0520">NAD</keyword>
<comment type="caution">
    <text evidence="8">The sequence shown here is derived from an EMBL/GenBank/DDBJ whole genome shotgun (WGS) entry which is preliminary data.</text>
</comment>
<evidence type="ECO:0000256" key="2">
    <source>
        <dbReference type="ARBA" id="ARBA00023002"/>
    </source>
</evidence>
<name>A0A8H3H473_9AGAM</name>
<proteinExistence type="inferred from homology"/>
<dbReference type="EMBL" id="CAJMWW010000673">
    <property type="protein sequence ID" value="CAE6483190.1"/>
    <property type="molecule type" value="Genomic_DNA"/>
</dbReference>
<comment type="pathway">
    <text evidence="4">Alcohol metabolism; ethanol degradation; acetate from ethanol: step 2/2.</text>
</comment>
<dbReference type="Gene3D" id="3.40.309.10">
    <property type="entry name" value="Aldehyde Dehydrogenase, Chain A, domain 2"/>
    <property type="match status" value="1"/>
</dbReference>
<sequence>MGKFYDSIPESFIPWINEQHCFWVATAPLSADGHINDLSGSGVETISHLRENGRITVMFSAFKGSPRIVRLFGTGIVHELGSPRYEELVPPAVRLPGSRAAIEVNIHKVGSASILATDLPSSPLSVFFMSSHADTLYRSMNILENEHSSTDPTAYLKPTPAYPLPEDSVPEKSMRKYWAVKNIRSIDGIPGLQLGRTYAGLPMSRDEIKDNTRFHEPMGVVGTKNNKVGVAGTPTWGGWVPVLAAFALGLVAAQLAGSDLERAEKAGGDIGDTIRGYPKDAQVMEKVHLLYQIGAALTDTSYTMPGTFEYSFEDHGHKFATKFCTGLLINGEFVDGANGTTIDVINPTTGKVITKISEGTEKDVDRAVQAAQKAYDTVWGLNVSGVNRGRILMKIAELIERDIDEIAAVEALDNGKAFTIAKGFDASEAAACFRYFGGWADKHHGKVAEIDDSRLAYTRHEPIGVVGQIIPWNFPLLMFAWKLAPALATGNTIIIKPSEFTPLSALRVAALFKEAGLPDGVVNVVSGYGQTVGAAISSHMKIEKVAFTGSTAVGRTIMKAAAASNLKNVTLELGGKSPNIIFNDADLDAAVRWAAFGIFFNHGQTCCAGSRVFVQAGVYDKFVDLFTAHVNKLKVGDPFKSETFQGPQVSQIQFDRIMGYIESGKSQGATVATGGERHGTEGYFIQPTVFTNVKPEMKIIQEEIFGPVVAIAKFEDEDDIIRQANDSIYGLAAAVFSRDVSRALGVAHKLHAGTVWVNCYNKLNNQMPFGGFKQSGIGRELGEYALSNYTNIKAVHVNLTEPPP</sequence>
<dbReference type="InterPro" id="IPR029510">
    <property type="entry name" value="Ald_DH_CS_GLU"/>
</dbReference>
<dbReference type="GO" id="GO:0019413">
    <property type="term" value="P:acetate biosynthetic process"/>
    <property type="evidence" value="ECO:0007669"/>
    <property type="project" value="UniProtKB-ARBA"/>
</dbReference>
<dbReference type="SUPFAM" id="SSF50475">
    <property type="entry name" value="FMN-binding split barrel"/>
    <property type="match status" value="1"/>
</dbReference>
<protein>
    <recommendedName>
        <fullName evidence="7">Aldehyde dehydrogenase domain-containing protein</fullName>
    </recommendedName>
</protein>
<feature type="domain" description="Aldehyde dehydrogenase" evidence="7">
    <location>
        <begin position="333"/>
        <end position="795"/>
    </location>
</feature>
<dbReference type="InterPro" id="IPR016161">
    <property type="entry name" value="Ald_DH/histidinol_DH"/>
</dbReference>
<dbReference type="FunFam" id="3.40.605.10:FF:000011">
    <property type="entry name" value="ALD5p Mitochondrial aldehyde dehydrogenase"/>
    <property type="match status" value="1"/>
</dbReference>